<protein>
    <recommendedName>
        <fullName evidence="3">DUF4174 domain-containing protein</fullName>
    </recommendedName>
</protein>
<feature type="domain" description="DUF4174" evidence="3">
    <location>
        <begin position="33"/>
        <end position="134"/>
    </location>
</feature>
<sequence length="138" mass="14786">MRRVATLVTALTLAGVPLAADTFRDLPAGLAGLDAHRWQHRPVVLFAPSPDDPAYRAQMAALRSGGAGLAERDIVVLSDTAPDADGTLRARFAPEGFLAVLVGKDGGVKLRSEEPLALRTLFDTIDAMPMRRQEMRAP</sequence>
<evidence type="ECO:0000259" key="3">
    <source>
        <dbReference type="Pfam" id="PF13778"/>
    </source>
</evidence>
<name>X7F872_9RHOB</name>
<dbReference type="RefSeq" id="WP_043772087.1">
    <property type="nucleotide sequence ID" value="NZ_JAME01000020.1"/>
</dbReference>
<evidence type="ECO:0000256" key="1">
    <source>
        <dbReference type="ARBA" id="ARBA00022729"/>
    </source>
</evidence>
<dbReference type="EMBL" id="JAME01000020">
    <property type="protein sequence ID" value="ETX28301.1"/>
    <property type="molecule type" value="Genomic_DNA"/>
</dbReference>
<dbReference type="InterPro" id="IPR025232">
    <property type="entry name" value="DUF4174"/>
</dbReference>
<comment type="caution">
    <text evidence="4">The sequence shown here is derived from an EMBL/GenBank/DDBJ whole genome shotgun (WGS) entry which is preliminary data.</text>
</comment>
<feature type="chain" id="PRO_5004978635" description="DUF4174 domain-containing protein" evidence="2">
    <location>
        <begin position="20"/>
        <end position="138"/>
    </location>
</feature>
<dbReference type="OrthoDB" id="7362103at2"/>
<gene>
    <name evidence="4" type="ORF">RISW2_08370</name>
</gene>
<evidence type="ECO:0000313" key="5">
    <source>
        <dbReference type="Proteomes" id="UP000023430"/>
    </source>
</evidence>
<keyword evidence="1 2" id="KW-0732">Signal</keyword>
<dbReference type="Proteomes" id="UP000023430">
    <property type="component" value="Unassembled WGS sequence"/>
</dbReference>
<dbReference type="AlphaFoldDB" id="X7F872"/>
<accession>X7F872</accession>
<evidence type="ECO:0000313" key="4">
    <source>
        <dbReference type="EMBL" id="ETX28301.1"/>
    </source>
</evidence>
<dbReference type="eggNOG" id="ENOG5033B8F">
    <property type="taxonomic scope" value="Bacteria"/>
</dbReference>
<reference evidence="4 5" key="1">
    <citation type="submission" date="2014-01" db="EMBL/GenBank/DDBJ databases">
        <title>Roseivivax isoporae LMG 25204 Genome Sequencing.</title>
        <authorList>
            <person name="Lai Q."/>
            <person name="Li G."/>
            <person name="Shao Z."/>
        </authorList>
    </citation>
    <scope>NUCLEOTIDE SEQUENCE [LARGE SCALE GENOMIC DNA]</scope>
    <source>
        <strain evidence="4 5">LMG 25204</strain>
    </source>
</reference>
<organism evidence="4 5">
    <name type="scientific">Roseivivax isoporae LMG 25204</name>
    <dbReference type="NCBI Taxonomy" id="1449351"/>
    <lineage>
        <taxon>Bacteria</taxon>
        <taxon>Pseudomonadati</taxon>
        <taxon>Pseudomonadota</taxon>
        <taxon>Alphaproteobacteria</taxon>
        <taxon>Rhodobacterales</taxon>
        <taxon>Roseobacteraceae</taxon>
        <taxon>Roseivivax</taxon>
    </lineage>
</organism>
<dbReference type="Pfam" id="PF13778">
    <property type="entry name" value="DUF4174"/>
    <property type="match status" value="1"/>
</dbReference>
<feature type="signal peptide" evidence="2">
    <location>
        <begin position="1"/>
        <end position="19"/>
    </location>
</feature>
<evidence type="ECO:0000256" key="2">
    <source>
        <dbReference type="SAM" id="SignalP"/>
    </source>
</evidence>
<dbReference type="STRING" id="1449351.RISW2_08370"/>
<proteinExistence type="predicted"/>
<keyword evidence="5" id="KW-1185">Reference proteome</keyword>